<accession>A0A9J6ATY7</accession>
<dbReference type="AlphaFoldDB" id="A0A9J6ATY7"/>
<proteinExistence type="predicted"/>
<protein>
    <submittedName>
        <fullName evidence="2">Uncharacterized protein</fullName>
    </submittedName>
</protein>
<organism evidence="2 3">
    <name type="scientific">Solanum commersonii</name>
    <name type="common">Commerson's wild potato</name>
    <name type="synonym">Commerson's nightshade</name>
    <dbReference type="NCBI Taxonomy" id="4109"/>
    <lineage>
        <taxon>Eukaryota</taxon>
        <taxon>Viridiplantae</taxon>
        <taxon>Streptophyta</taxon>
        <taxon>Embryophyta</taxon>
        <taxon>Tracheophyta</taxon>
        <taxon>Spermatophyta</taxon>
        <taxon>Magnoliopsida</taxon>
        <taxon>eudicotyledons</taxon>
        <taxon>Gunneridae</taxon>
        <taxon>Pentapetalae</taxon>
        <taxon>asterids</taxon>
        <taxon>lamiids</taxon>
        <taxon>Solanales</taxon>
        <taxon>Solanaceae</taxon>
        <taxon>Solanoideae</taxon>
        <taxon>Solaneae</taxon>
        <taxon>Solanum</taxon>
    </lineage>
</organism>
<comment type="caution">
    <text evidence="2">The sequence shown here is derived from an EMBL/GenBank/DDBJ whole genome shotgun (WGS) entry which is preliminary data.</text>
</comment>
<feature type="region of interest" description="Disordered" evidence="1">
    <location>
        <begin position="98"/>
        <end position="117"/>
    </location>
</feature>
<feature type="region of interest" description="Disordered" evidence="1">
    <location>
        <begin position="17"/>
        <end position="46"/>
    </location>
</feature>
<evidence type="ECO:0000313" key="3">
    <source>
        <dbReference type="Proteomes" id="UP000824120"/>
    </source>
</evidence>
<dbReference type="Proteomes" id="UP000824120">
    <property type="component" value="Chromosome 2"/>
</dbReference>
<name>A0A9J6ATY7_SOLCO</name>
<evidence type="ECO:0000256" key="1">
    <source>
        <dbReference type="SAM" id="MobiDB-lite"/>
    </source>
</evidence>
<keyword evidence="3" id="KW-1185">Reference proteome</keyword>
<reference evidence="2 3" key="1">
    <citation type="submission" date="2020-09" db="EMBL/GenBank/DDBJ databases">
        <title>De no assembly of potato wild relative species, Solanum commersonii.</title>
        <authorList>
            <person name="Cho K."/>
        </authorList>
    </citation>
    <scope>NUCLEOTIDE SEQUENCE [LARGE SCALE GENOMIC DNA]</scope>
    <source>
        <strain evidence="2">LZ3.2</strain>
        <tissue evidence="2">Leaf</tissue>
    </source>
</reference>
<evidence type="ECO:0000313" key="2">
    <source>
        <dbReference type="EMBL" id="KAG5627739.1"/>
    </source>
</evidence>
<gene>
    <name evidence="2" type="ORF">H5410_012957</name>
</gene>
<sequence length="117" mass="12955">MVTKWILVQNQKKDANINDEANENAMVTQPINEPSPGRNERQHVEDNICTEAAPTKNYPGQRSGKQHVVENTSAATEIELGQGSGKTLVQECHDSTLEDQMQKGRKSAGNYMSFLPT</sequence>
<dbReference type="EMBL" id="JACXVP010000002">
    <property type="protein sequence ID" value="KAG5627739.1"/>
    <property type="molecule type" value="Genomic_DNA"/>
</dbReference>